<evidence type="ECO:0008006" key="3">
    <source>
        <dbReference type="Google" id="ProtNLM"/>
    </source>
</evidence>
<name>A0A6M3ZBQ5_BACSU</name>
<proteinExistence type="predicted"/>
<reference evidence="2" key="1">
    <citation type="submission" date="2020-04" db="EMBL/GenBank/DDBJ databases">
        <title>Phage recombination drives evolution of spore-forming Bacilli.</title>
        <authorList>
            <person name="Dragos A."/>
            <person name="Kovacs A.T."/>
        </authorList>
    </citation>
    <scope>NUCLEOTIDE SEQUENCE</scope>
    <source>
        <strain evidence="2">168</strain>
    </source>
</reference>
<dbReference type="RefSeq" id="WP_003231443.1">
    <property type="nucleotide sequence ID" value="NC_000964.3"/>
</dbReference>
<gene>
    <name evidence="2" type="ORF">HIR78_10055</name>
</gene>
<organism evidence="2">
    <name type="scientific">Bacillus subtilis (strain 168)</name>
    <dbReference type="NCBI Taxonomy" id="224308"/>
    <lineage>
        <taxon>Bacteria</taxon>
        <taxon>Bacillati</taxon>
        <taxon>Bacillota</taxon>
        <taxon>Bacilli</taxon>
        <taxon>Bacillales</taxon>
        <taxon>Bacillaceae</taxon>
        <taxon>Bacillus</taxon>
    </lineage>
</organism>
<sequence length="256" mass="28452">MIINRSCLKEFAEKVHFLPSSLTKSDLLTDPFRLHQENELGIYYSPHNEFINRDASLVIAGITPGFSQMKTAYETAAESLLQGGTLEQMAVDTKIAAGFSGSMRHNLITMLDLCGLPQAFGIQSAAKLFGELRHMLHTTSVIKYPVFIQQKNYTGYKPAITHSPILSTYAFGHFPAELNHVTGPALLIPLGKAAETVCETLIRQHSLQNLICLNGFPHPSGANGHRLKQFSKNKEQLERQIRSFAALVDFAIEKRK</sequence>
<dbReference type="KEGG" id="bsu:BSU18520"/>
<feature type="coiled-coil region" evidence="1">
    <location>
        <begin position="227"/>
        <end position="254"/>
    </location>
</feature>
<keyword evidence="1" id="KW-0175">Coiled coil</keyword>
<accession>A0A6M3ZBQ5</accession>
<evidence type="ECO:0000256" key="1">
    <source>
        <dbReference type="SAM" id="Coils"/>
    </source>
</evidence>
<dbReference type="OrthoDB" id="573462at2"/>
<dbReference type="EMBL" id="CP052842">
    <property type="protein sequence ID" value="QJP88355.1"/>
    <property type="molecule type" value="Genomic_DNA"/>
</dbReference>
<evidence type="ECO:0000313" key="2">
    <source>
        <dbReference type="EMBL" id="QJP88355.1"/>
    </source>
</evidence>
<dbReference type="AlphaFoldDB" id="A0A6M3ZBQ5"/>
<dbReference type="DNASU" id="940087"/>
<protein>
    <recommendedName>
        <fullName evidence="3">Uracil DNA glycosylase superfamily protein</fullName>
    </recommendedName>
</protein>